<dbReference type="PANTHER" id="PTHR34220">
    <property type="entry name" value="SENSOR HISTIDINE KINASE YPDA"/>
    <property type="match status" value="1"/>
</dbReference>
<dbReference type="RefSeq" id="WP_158631076.1">
    <property type="nucleotide sequence ID" value="NZ_CP076128.1"/>
</dbReference>
<dbReference type="Pfam" id="PF06580">
    <property type="entry name" value="His_kinase"/>
    <property type="match status" value="1"/>
</dbReference>
<feature type="coiled-coil region" evidence="1">
    <location>
        <begin position="141"/>
        <end position="173"/>
    </location>
</feature>
<feature type="transmembrane region" description="Helical" evidence="2">
    <location>
        <begin position="20"/>
        <end position="36"/>
    </location>
</feature>
<evidence type="ECO:0000256" key="2">
    <source>
        <dbReference type="SAM" id="Phobius"/>
    </source>
</evidence>
<dbReference type="InterPro" id="IPR050640">
    <property type="entry name" value="Bact_2-comp_sensor_kinase"/>
</dbReference>
<keyword evidence="2" id="KW-0812">Transmembrane</keyword>
<gene>
    <name evidence="4" type="ORF">KM029_15560</name>
</gene>
<dbReference type="PANTHER" id="PTHR34220:SF7">
    <property type="entry name" value="SENSOR HISTIDINE KINASE YPDA"/>
    <property type="match status" value="1"/>
</dbReference>
<organism evidence="4 5">
    <name type="scientific">Flammeovirga kamogawensis</name>
    <dbReference type="NCBI Taxonomy" id="373891"/>
    <lineage>
        <taxon>Bacteria</taxon>
        <taxon>Pseudomonadati</taxon>
        <taxon>Bacteroidota</taxon>
        <taxon>Cytophagia</taxon>
        <taxon>Cytophagales</taxon>
        <taxon>Flammeovirgaceae</taxon>
        <taxon>Flammeovirga</taxon>
    </lineage>
</organism>
<dbReference type="GO" id="GO:0016301">
    <property type="term" value="F:kinase activity"/>
    <property type="evidence" value="ECO:0007669"/>
    <property type="project" value="UniProtKB-KW"/>
</dbReference>
<accession>A0ABX8GTK9</accession>
<reference evidence="4 5" key="1">
    <citation type="submission" date="2021-05" db="EMBL/GenBank/DDBJ databases">
        <title>Comparative genomic studies on the polysaccharide-degrading batcterial strains of the Flammeovirga genus.</title>
        <authorList>
            <person name="Zewei F."/>
            <person name="Zheng Z."/>
            <person name="Yu L."/>
            <person name="Ruyue G."/>
            <person name="Yanhong M."/>
            <person name="Yuanyuan C."/>
            <person name="Jingyan G."/>
            <person name="Wenjun H."/>
        </authorList>
    </citation>
    <scope>NUCLEOTIDE SEQUENCE [LARGE SCALE GENOMIC DNA]</scope>
    <source>
        <strain evidence="4 5">YS10</strain>
    </source>
</reference>
<keyword evidence="4" id="KW-0808">Transferase</keyword>
<feature type="domain" description="Signal transduction histidine kinase internal region" evidence="3">
    <location>
        <begin position="166"/>
        <end position="244"/>
    </location>
</feature>
<name>A0ABX8GTK9_9BACT</name>
<dbReference type="InterPro" id="IPR010559">
    <property type="entry name" value="Sig_transdc_His_kin_internal"/>
</dbReference>
<keyword evidence="1" id="KW-0175">Coiled coil</keyword>
<proteinExistence type="predicted"/>
<feature type="transmembrane region" description="Helical" evidence="2">
    <location>
        <begin position="77"/>
        <end position="102"/>
    </location>
</feature>
<sequence>MNKSTLYLFINSKITFEATYWGSMLIISCLFLGHFHQDYFNTFLFCLVWFPFTIGFTYYLNNVLIKKYLYSKKYFRFFLYLLYAFIVSSFVQITLIVGVFIVLADLDYNKMNPIINDLSMLWFVQLFTSILYSSFQQIKEEQKKRETIHQLEKEKLQIELQLKELELNTLKDQIHPHFLFNTLNNIYGLAIEKSDDLPHILLQLSGLLDYLVYQSKEENVALTDEIKVLQQYISLEQLRFDDRFDLYIDLQGGDQDIQIIPFLLFPMIENAFKHGIKPTNDSAYLKISSNYSAETFTFRVENSKPKNKSPKLNKGTGLINLKKRLEICYPAQHQLKINDESDSYYIQLKINL</sequence>
<evidence type="ECO:0000259" key="3">
    <source>
        <dbReference type="Pfam" id="PF06580"/>
    </source>
</evidence>
<keyword evidence="2" id="KW-1133">Transmembrane helix</keyword>
<evidence type="ECO:0000313" key="4">
    <source>
        <dbReference type="EMBL" id="QWG06711.1"/>
    </source>
</evidence>
<feature type="transmembrane region" description="Helical" evidence="2">
    <location>
        <begin position="114"/>
        <end position="135"/>
    </location>
</feature>
<keyword evidence="5" id="KW-1185">Reference proteome</keyword>
<evidence type="ECO:0000313" key="5">
    <source>
        <dbReference type="Proteomes" id="UP000682802"/>
    </source>
</evidence>
<dbReference type="EMBL" id="CP076128">
    <property type="protein sequence ID" value="QWG06711.1"/>
    <property type="molecule type" value="Genomic_DNA"/>
</dbReference>
<keyword evidence="4" id="KW-0418">Kinase</keyword>
<keyword evidence="2" id="KW-0472">Membrane</keyword>
<dbReference type="Proteomes" id="UP000682802">
    <property type="component" value="Chromosome 1"/>
</dbReference>
<evidence type="ECO:0000256" key="1">
    <source>
        <dbReference type="SAM" id="Coils"/>
    </source>
</evidence>
<dbReference type="PROSITE" id="PS51257">
    <property type="entry name" value="PROKAR_LIPOPROTEIN"/>
    <property type="match status" value="1"/>
</dbReference>
<feature type="transmembrane region" description="Helical" evidence="2">
    <location>
        <begin position="42"/>
        <end position="65"/>
    </location>
</feature>
<protein>
    <submittedName>
        <fullName evidence="4">Histidine kinase</fullName>
    </submittedName>
</protein>